<comment type="function">
    <text evidence="1">NodD regulates the expression of the nodABCFE genes which encode other nodulation proteins. NodD is also a negative regulator of its own expression. Binds flavonoids as inducers.</text>
</comment>
<dbReference type="Gene3D" id="3.40.190.10">
    <property type="entry name" value="Periplasmic binding protein-like II"/>
    <property type="match status" value="2"/>
</dbReference>
<dbReference type="EMBL" id="LLXX01000119">
    <property type="protein sequence ID" value="KRR05148.1"/>
    <property type="molecule type" value="Genomic_DNA"/>
</dbReference>
<dbReference type="InterPro" id="IPR000847">
    <property type="entry name" value="LysR_HTH_N"/>
</dbReference>
<gene>
    <name evidence="8" type="ORF">CP49_00780</name>
</gene>
<keyword evidence="5" id="KW-0238">DNA-binding</keyword>
<dbReference type="AlphaFoldDB" id="A0A0R3L1K2"/>
<dbReference type="Gene3D" id="1.10.10.10">
    <property type="entry name" value="Winged helix-like DNA-binding domain superfamily/Winged helix DNA-binding domain"/>
    <property type="match status" value="1"/>
</dbReference>
<evidence type="ECO:0000256" key="3">
    <source>
        <dbReference type="ARBA" id="ARBA00022458"/>
    </source>
</evidence>
<keyword evidence="6" id="KW-0804">Transcription</keyword>
<dbReference type="PROSITE" id="PS50931">
    <property type="entry name" value="HTH_LYSR"/>
    <property type="match status" value="1"/>
</dbReference>
<name>A0A0R3L1K2_9BRAD</name>
<dbReference type="PANTHER" id="PTHR30118">
    <property type="entry name" value="HTH-TYPE TRANSCRIPTIONAL REGULATOR LEUO-RELATED"/>
    <property type="match status" value="1"/>
</dbReference>
<dbReference type="STRING" id="1518501.CQ10_24925"/>
<dbReference type="GO" id="GO:0003700">
    <property type="term" value="F:DNA-binding transcription factor activity"/>
    <property type="evidence" value="ECO:0007669"/>
    <property type="project" value="InterPro"/>
</dbReference>
<dbReference type="RefSeq" id="WP_057851704.1">
    <property type="nucleotide sequence ID" value="NZ_LLXX01000119.1"/>
</dbReference>
<accession>A0A0R3L1K2</accession>
<dbReference type="InterPro" id="IPR036388">
    <property type="entry name" value="WH-like_DNA-bd_sf"/>
</dbReference>
<dbReference type="SUPFAM" id="SSF46785">
    <property type="entry name" value="Winged helix' DNA-binding domain"/>
    <property type="match status" value="1"/>
</dbReference>
<evidence type="ECO:0000313" key="8">
    <source>
        <dbReference type="EMBL" id="KRR05148.1"/>
    </source>
</evidence>
<organism evidence="8 9">
    <name type="scientific">Bradyrhizobium valentinum</name>
    <dbReference type="NCBI Taxonomy" id="1518501"/>
    <lineage>
        <taxon>Bacteria</taxon>
        <taxon>Pseudomonadati</taxon>
        <taxon>Pseudomonadota</taxon>
        <taxon>Alphaproteobacteria</taxon>
        <taxon>Hyphomicrobiales</taxon>
        <taxon>Nitrobacteraceae</taxon>
        <taxon>Bradyrhizobium</taxon>
    </lineage>
</organism>
<dbReference type="GO" id="GO:0003677">
    <property type="term" value="F:DNA binding"/>
    <property type="evidence" value="ECO:0007669"/>
    <property type="project" value="UniProtKB-KW"/>
</dbReference>
<reference evidence="8 9" key="1">
    <citation type="submission" date="2014-03" db="EMBL/GenBank/DDBJ databases">
        <title>Bradyrhizobium valentinum sp. nov., isolated from effective nodules of Lupinus mariae-josephae, a lupine endemic of basic-lime soils in Eastern Spain.</title>
        <authorList>
            <person name="Duran D."/>
            <person name="Rey L."/>
            <person name="Navarro A."/>
            <person name="Busquets A."/>
            <person name="Imperial J."/>
            <person name="Ruiz-Argueso T."/>
        </authorList>
    </citation>
    <scope>NUCLEOTIDE SEQUENCE [LARGE SCALE GENOMIC DNA]</scope>
    <source>
        <strain evidence="8 9">LmjM3</strain>
    </source>
</reference>
<protein>
    <submittedName>
        <fullName evidence="8">LysR family transcriptional regulator</fullName>
    </submittedName>
</protein>
<evidence type="ECO:0000313" key="9">
    <source>
        <dbReference type="Proteomes" id="UP000051913"/>
    </source>
</evidence>
<evidence type="ECO:0000256" key="1">
    <source>
        <dbReference type="ARBA" id="ARBA00003502"/>
    </source>
</evidence>
<dbReference type="InterPro" id="IPR037402">
    <property type="entry name" value="YidZ_PBP2"/>
</dbReference>
<evidence type="ECO:0000256" key="5">
    <source>
        <dbReference type="ARBA" id="ARBA00023125"/>
    </source>
</evidence>
<keyword evidence="9" id="KW-1185">Reference proteome</keyword>
<proteinExistence type="inferred from homology"/>
<sequence length="332" mass="36916">MLNQIDLSRIDLNLLVLFEIVFQERHVGRSAERLHLSPSAISHGLGRLRALLGDPLFLKTPKGVVPTERALQLATSVAEILVRIRGVVSTATPFDPRDSKRRFVIGAPDGVSSVILPSLLETLRGAAPGVDLGIRQLLPVQGFTDPHLAWKDALKELEDRTTDIAIIPLDDVPVRFHKQKLYEEAFVIAVRKGHSFQRNPTLKRYCEMEHLVVSHTGDVLGFVDVELAKKSLTRRVALTVPNFIFALSVLAETEMVSALPRRFVEIHGARFNVVAVKAPLPLPRFSINVVLPKVAMMDAGLAWLVRLLGQLRIGNDRAFDLRSGKRNRSMHS</sequence>
<comment type="caution">
    <text evidence="8">The sequence shown here is derived from an EMBL/GenBank/DDBJ whole genome shotgun (WGS) entry which is preliminary data.</text>
</comment>
<dbReference type="InterPro" id="IPR036390">
    <property type="entry name" value="WH_DNA-bd_sf"/>
</dbReference>
<dbReference type="OrthoDB" id="8339333at2"/>
<evidence type="ECO:0000256" key="6">
    <source>
        <dbReference type="ARBA" id="ARBA00023163"/>
    </source>
</evidence>
<dbReference type="InterPro" id="IPR050389">
    <property type="entry name" value="LysR-type_TF"/>
</dbReference>
<keyword evidence="3" id="KW-0536">Nodulation</keyword>
<evidence type="ECO:0000259" key="7">
    <source>
        <dbReference type="PROSITE" id="PS50931"/>
    </source>
</evidence>
<dbReference type="Pfam" id="PF03466">
    <property type="entry name" value="LysR_substrate"/>
    <property type="match status" value="1"/>
</dbReference>
<dbReference type="InterPro" id="IPR005119">
    <property type="entry name" value="LysR_subst-bd"/>
</dbReference>
<evidence type="ECO:0000256" key="2">
    <source>
        <dbReference type="ARBA" id="ARBA00009437"/>
    </source>
</evidence>
<keyword evidence="4" id="KW-0805">Transcription regulation</keyword>
<dbReference type="CDD" id="cd08417">
    <property type="entry name" value="PBP2_Nitroaromatics_like"/>
    <property type="match status" value="1"/>
</dbReference>
<comment type="similarity">
    <text evidence="2">Belongs to the LysR transcriptional regulatory family.</text>
</comment>
<dbReference type="Proteomes" id="UP000051913">
    <property type="component" value="Unassembled WGS sequence"/>
</dbReference>
<dbReference type="PANTHER" id="PTHR30118:SF15">
    <property type="entry name" value="TRANSCRIPTIONAL REGULATORY PROTEIN"/>
    <property type="match status" value="1"/>
</dbReference>
<dbReference type="Pfam" id="PF00126">
    <property type="entry name" value="HTH_1"/>
    <property type="match status" value="1"/>
</dbReference>
<feature type="domain" description="HTH lysR-type" evidence="7">
    <location>
        <begin position="10"/>
        <end position="67"/>
    </location>
</feature>
<evidence type="ECO:0000256" key="4">
    <source>
        <dbReference type="ARBA" id="ARBA00023015"/>
    </source>
</evidence>
<dbReference type="SUPFAM" id="SSF53850">
    <property type="entry name" value="Periplasmic binding protein-like II"/>
    <property type="match status" value="1"/>
</dbReference>